<dbReference type="PANTHER" id="PTHR28187:SF1">
    <property type="entry name" value="PROTEIN RCR1-RELATED"/>
    <property type="match status" value="1"/>
</dbReference>
<dbReference type="RefSeq" id="XP_040653694.1">
    <property type="nucleotide sequence ID" value="XM_040803590.1"/>
</dbReference>
<sequence length="162" mass="18001">MAPTITELAKRYYYNCGYNSVCYSNRWYDWGRWVVVGVVIFVIFLVFLTCSCIARRRRRRGTQPIYGTGWMAGGKPSGQDGQPMNGYQSGYNPQAYGQPGQNAGFAPPPPAYGNQQHPQYTGTTFNPNDGYYGQQQYGVQQPASAYQPETTYAPPTGPPPGK</sequence>
<reference evidence="3 4" key="1">
    <citation type="journal article" date="2016" name="Sci. Rep.">
        <title>Insights into Adaptations to a Near-Obligate Nematode Endoparasitic Lifestyle from the Finished Genome of Drechmeria coniospora.</title>
        <authorList>
            <person name="Zhang L."/>
            <person name="Zhou Z."/>
            <person name="Guo Q."/>
            <person name="Fokkens L."/>
            <person name="Miskei M."/>
            <person name="Pocsi I."/>
            <person name="Zhang W."/>
            <person name="Chen M."/>
            <person name="Wang L."/>
            <person name="Sun Y."/>
            <person name="Donzelli B.G."/>
            <person name="Gibson D.M."/>
            <person name="Nelson D.R."/>
            <person name="Luo J.G."/>
            <person name="Rep M."/>
            <person name="Liu H."/>
            <person name="Yang S."/>
            <person name="Wang J."/>
            <person name="Krasnoff S.B."/>
            <person name="Xu Y."/>
            <person name="Molnar I."/>
            <person name="Lin M."/>
        </authorList>
    </citation>
    <scope>NUCLEOTIDE SEQUENCE [LARGE SCALE GENOMIC DNA]</scope>
    <source>
        <strain evidence="3 4">ARSEF 6962</strain>
    </source>
</reference>
<keyword evidence="2" id="KW-0812">Transmembrane</keyword>
<evidence type="ECO:0000256" key="2">
    <source>
        <dbReference type="SAM" id="Phobius"/>
    </source>
</evidence>
<protein>
    <recommendedName>
        <fullName evidence="5">Chitin synthesis regulation, Congo red resistance, RCR protein</fullName>
    </recommendedName>
</protein>
<dbReference type="AlphaFoldDB" id="A0A151GB56"/>
<feature type="transmembrane region" description="Helical" evidence="2">
    <location>
        <begin position="33"/>
        <end position="54"/>
    </location>
</feature>
<proteinExistence type="predicted"/>
<evidence type="ECO:0000313" key="3">
    <source>
        <dbReference type="EMBL" id="KYK54342.1"/>
    </source>
</evidence>
<dbReference type="Pfam" id="PF12273">
    <property type="entry name" value="RCR"/>
    <property type="match status" value="1"/>
</dbReference>
<dbReference type="InterPro" id="IPR020999">
    <property type="entry name" value="Chitin_synth_reg_RCR"/>
</dbReference>
<keyword evidence="4" id="KW-1185">Reference proteome</keyword>
<dbReference type="OrthoDB" id="3556830at2759"/>
<name>A0A151GB56_DRECN</name>
<accession>A0A151GB56</accession>
<feature type="compositionally biased region" description="Polar residues" evidence="1">
    <location>
        <begin position="113"/>
        <end position="127"/>
    </location>
</feature>
<evidence type="ECO:0000256" key="1">
    <source>
        <dbReference type="SAM" id="MobiDB-lite"/>
    </source>
</evidence>
<evidence type="ECO:0000313" key="4">
    <source>
        <dbReference type="Proteomes" id="UP000076580"/>
    </source>
</evidence>
<feature type="compositionally biased region" description="Polar residues" evidence="1">
    <location>
        <begin position="79"/>
        <end position="92"/>
    </location>
</feature>
<feature type="region of interest" description="Disordered" evidence="1">
    <location>
        <begin position="64"/>
        <end position="162"/>
    </location>
</feature>
<dbReference type="GO" id="GO:0016192">
    <property type="term" value="P:vesicle-mediated transport"/>
    <property type="evidence" value="ECO:0007669"/>
    <property type="project" value="TreeGrafter"/>
</dbReference>
<dbReference type="InParanoid" id="A0A151GB56"/>
<keyword evidence="2" id="KW-1133">Transmembrane helix</keyword>
<dbReference type="GeneID" id="63718942"/>
<comment type="caution">
    <text evidence="3">The sequence shown here is derived from an EMBL/GenBank/DDBJ whole genome shotgun (WGS) entry which is preliminary data.</text>
</comment>
<keyword evidence="2" id="KW-0472">Membrane</keyword>
<organism evidence="3 4">
    <name type="scientific">Drechmeria coniospora</name>
    <name type="common">Nematophagous fungus</name>
    <name type="synonym">Meria coniospora</name>
    <dbReference type="NCBI Taxonomy" id="98403"/>
    <lineage>
        <taxon>Eukaryota</taxon>
        <taxon>Fungi</taxon>
        <taxon>Dikarya</taxon>
        <taxon>Ascomycota</taxon>
        <taxon>Pezizomycotina</taxon>
        <taxon>Sordariomycetes</taxon>
        <taxon>Hypocreomycetidae</taxon>
        <taxon>Hypocreales</taxon>
        <taxon>Ophiocordycipitaceae</taxon>
        <taxon>Drechmeria</taxon>
    </lineage>
</organism>
<dbReference type="EMBL" id="LAYC01000003">
    <property type="protein sequence ID" value="KYK54342.1"/>
    <property type="molecule type" value="Genomic_DNA"/>
</dbReference>
<gene>
    <name evidence="3" type="ORF">DCS_06299</name>
</gene>
<dbReference type="PANTHER" id="PTHR28187">
    <property type="entry name" value="PROTEIN RCR1-RELATED"/>
    <property type="match status" value="1"/>
</dbReference>
<dbReference type="Proteomes" id="UP000076580">
    <property type="component" value="Chromosome 03"/>
</dbReference>
<feature type="compositionally biased region" description="Low complexity" evidence="1">
    <location>
        <begin position="130"/>
        <end position="141"/>
    </location>
</feature>
<evidence type="ECO:0008006" key="5">
    <source>
        <dbReference type="Google" id="ProtNLM"/>
    </source>
</evidence>